<dbReference type="Proteomes" id="UP001417504">
    <property type="component" value="Unassembled WGS sequence"/>
</dbReference>
<reference evidence="1 2" key="1">
    <citation type="submission" date="2024-01" db="EMBL/GenBank/DDBJ databases">
        <title>Genome assemblies of Stephania.</title>
        <authorList>
            <person name="Yang L."/>
        </authorList>
    </citation>
    <scope>NUCLEOTIDE SEQUENCE [LARGE SCALE GENOMIC DNA]</scope>
    <source>
        <strain evidence="1">QJT</strain>
        <tissue evidence="1">Leaf</tissue>
    </source>
</reference>
<gene>
    <name evidence="1" type="ORF">Sjap_024053</name>
</gene>
<comment type="caution">
    <text evidence="1">The sequence shown here is derived from an EMBL/GenBank/DDBJ whole genome shotgun (WGS) entry which is preliminary data.</text>
</comment>
<name>A0AAP0ECQ6_9MAGN</name>
<sequence>MESGNDGTVDVFGVVMDFCDAGNSEEDMLPPPLLSPSSSTNRALRNSVPLAASLALILWSSPVCAGVLSGFPGIESIPGPQLPQVDFLNKFNEENQKKYAELDERFKQSPLLKELLEKSKMNKERNKREIQDKYCLRGAEWGVGVCSTDGMSEAEKEKFISILKQKAGTE</sequence>
<protein>
    <submittedName>
        <fullName evidence="1">Uncharacterized protein</fullName>
    </submittedName>
</protein>
<accession>A0AAP0ECQ6</accession>
<keyword evidence="2" id="KW-1185">Reference proteome</keyword>
<proteinExistence type="predicted"/>
<organism evidence="1 2">
    <name type="scientific">Stephania japonica</name>
    <dbReference type="NCBI Taxonomy" id="461633"/>
    <lineage>
        <taxon>Eukaryota</taxon>
        <taxon>Viridiplantae</taxon>
        <taxon>Streptophyta</taxon>
        <taxon>Embryophyta</taxon>
        <taxon>Tracheophyta</taxon>
        <taxon>Spermatophyta</taxon>
        <taxon>Magnoliopsida</taxon>
        <taxon>Ranunculales</taxon>
        <taxon>Menispermaceae</taxon>
        <taxon>Menispermoideae</taxon>
        <taxon>Cissampelideae</taxon>
        <taxon>Stephania</taxon>
    </lineage>
</organism>
<dbReference type="PANTHER" id="PTHR36730">
    <property type="entry name" value="OS03G0210700 PROTEIN"/>
    <property type="match status" value="1"/>
</dbReference>
<dbReference type="AlphaFoldDB" id="A0AAP0ECQ6"/>
<evidence type="ECO:0000313" key="1">
    <source>
        <dbReference type="EMBL" id="KAK9090876.1"/>
    </source>
</evidence>
<dbReference type="PANTHER" id="PTHR36730:SF1">
    <property type="entry name" value="CATHEPSIN PROPEPTIDE INHIBITOR DOMAIN-CONTAINING PROTEIN"/>
    <property type="match status" value="1"/>
</dbReference>
<dbReference type="EMBL" id="JBBNAE010000010">
    <property type="protein sequence ID" value="KAK9090876.1"/>
    <property type="molecule type" value="Genomic_DNA"/>
</dbReference>
<evidence type="ECO:0000313" key="2">
    <source>
        <dbReference type="Proteomes" id="UP001417504"/>
    </source>
</evidence>